<gene>
    <name evidence="2" type="ORF">F0562_012759</name>
</gene>
<accession>A0A5J4ZW99</accession>
<protein>
    <submittedName>
        <fullName evidence="2">Uncharacterized protein</fullName>
    </submittedName>
</protein>
<evidence type="ECO:0000256" key="1">
    <source>
        <dbReference type="SAM" id="MobiDB-lite"/>
    </source>
</evidence>
<dbReference type="Gene3D" id="2.160.10.10">
    <property type="entry name" value="Hexapeptide repeat proteins"/>
    <property type="match status" value="1"/>
</dbReference>
<dbReference type="Proteomes" id="UP000325577">
    <property type="component" value="Linkage Group LG5"/>
</dbReference>
<evidence type="ECO:0000313" key="3">
    <source>
        <dbReference type="Proteomes" id="UP000325577"/>
    </source>
</evidence>
<dbReference type="EMBL" id="CM018048">
    <property type="protein sequence ID" value="KAA8521928.1"/>
    <property type="molecule type" value="Genomic_DNA"/>
</dbReference>
<organism evidence="2 3">
    <name type="scientific">Nyssa sinensis</name>
    <dbReference type="NCBI Taxonomy" id="561372"/>
    <lineage>
        <taxon>Eukaryota</taxon>
        <taxon>Viridiplantae</taxon>
        <taxon>Streptophyta</taxon>
        <taxon>Embryophyta</taxon>
        <taxon>Tracheophyta</taxon>
        <taxon>Spermatophyta</taxon>
        <taxon>Magnoliopsida</taxon>
        <taxon>eudicotyledons</taxon>
        <taxon>Gunneridae</taxon>
        <taxon>Pentapetalae</taxon>
        <taxon>asterids</taxon>
        <taxon>Cornales</taxon>
        <taxon>Nyssaceae</taxon>
        <taxon>Nyssa</taxon>
    </lineage>
</organism>
<feature type="region of interest" description="Disordered" evidence="1">
    <location>
        <begin position="69"/>
        <end position="93"/>
    </location>
</feature>
<dbReference type="AlphaFoldDB" id="A0A5J4ZW99"/>
<name>A0A5J4ZW99_9ASTE</name>
<sequence length="222" mass="24325">MMARFNSSTSSFTTTSSNFTNTGKGFIPNLGRDVLSGTEVLDKPSYPDHGGRLDRADLRTYVRTRQARSDMQLNPYVSPGQSQSLTPAPLAPSSGDEISNTSLIVDSIISHGSFLTNSFIEHSVVGIRSRINSNVHLKLLPLRVVQVLFFEQARVAMAGGQVTELPNNIKALLATHDDPSKPSTHTTVPEEDQWSALCAIPTRPKGMFSKLWSINRRASEKN</sequence>
<reference evidence="2 3" key="1">
    <citation type="submission" date="2019-09" db="EMBL/GenBank/DDBJ databases">
        <title>A chromosome-level genome assembly of the Chinese tupelo Nyssa sinensis.</title>
        <authorList>
            <person name="Yang X."/>
            <person name="Kang M."/>
            <person name="Yang Y."/>
            <person name="Xiong H."/>
            <person name="Wang M."/>
            <person name="Zhang Z."/>
            <person name="Wang Z."/>
            <person name="Wu H."/>
            <person name="Ma T."/>
            <person name="Liu J."/>
            <person name="Xi Z."/>
        </authorList>
    </citation>
    <scope>NUCLEOTIDE SEQUENCE [LARGE SCALE GENOMIC DNA]</scope>
    <source>
        <strain evidence="2">J267</strain>
        <tissue evidence="2">Leaf</tissue>
    </source>
</reference>
<dbReference type="OrthoDB" id="624345at2759"/>
<dbReference type="Pfam" id="PF25247">
    <property type="entry name" value="LbH_GLGC"/>
    <property type="match status" value="1"/>
</dbReference>
<proteinExistence type="predicted"/>
<keyword evidence="3" id="KW-1185">Reference proteome</keyword>
<evidence type="ECO:0000313" key="2">
    <source>
        <dbReference type="EMBL" id="KAA8521928.1"/>
    </source>
</evidence>